<proteinExistence type="predicted"/>
<protein>
    <submittedName>
        <fullName evidence="1">Uncharacterized protein</fullName>
    </submittedName>
</protein>
<evidence type="ECO:0000313" key="2">
    <source>
        <dbReference type="Proteomes" id="UP000646244"/>
    </source>
</evidence>
<reference evidence="1" key="2">
    <citation type="submission" date="2020-09" db="EMBL/GenBank/DDBJ databases">
        <authorList>
            <person name="Sun Q."/>
            <person name="Ohkuma M."/>
        </authorList>
    </citation>
    <scope>NUCLEOTIDE SEQUENCE</scope>
    <source>
        <strain evidence="1">JCM 4633</strain>
    </source>
</reference>
<accession>A0A918WRJ8</accession>
<dbReference type="RefSeq" id="WP_190112640.1">
    <property type="nucleotide sequence ID" value="NZ_BMVB01000027.1"/>
</dbReference>
<comment type="caution">
    <text evidence="1">The sequence shown here is derived from an EMBL/GenBank/DDBJ whole genome shotgun (WGS) entry which is preliminary data.</text>
</comment>
<organism evidence="1 2">
    <name type="scientific">Streptomyces cinnamoneus</name>
    <name type="common">Streptoverticillium cinnamoneum</name>
    <dbReference type="NCBI Taxonomy" id="53446"/>
    <lineage>
        <taxon>Bacteria</taxon>
        <taxon>Bacillati</taxon>
        <taxon>Actinomycetota</taxon>
        <taxon>Actinomycetes</taxon>
        <taxon>Kitasatosporales</taxon>
        <taxon>Streptomycetaceae</taxon>
        <taxon>Streptomyces</taxon>
        <taxon>Streptomyces cinnamoneus group</taxon>
    </lineage>
</organism>
<dbReference type="EMBL" id="BMVB01000027">
    <property type="protein sequence ID" value="GHC69355.1"/>
    <property type="molecule type" value="Genomic_DNA"/>
</dbReference>
<evidence type="ECO:0000313" key="1">
    <source>
        <dbReference type="EMBL" id="GHC69355.1"/>
    </source>
</evidence>
<gene>
    <name evidence="1" type="ORF">GCM10010507_55290</name>
</gene>
<dbReference type="AlphaFoldDB" id="A0A918WRJ8"/>
<dbReference type="Proteomes" id="UP000646244">
    <property type="component" value="Unassembled WGS sequence"/>
</dbReference>
<sequence>MSDGWAWEYWWPESELDLGPELAGQIKERCEGLLRAAETLYVPGERHEGGSDAQVFYVAGGMFEYLIAPRLLKLVVVSVTAY</sequence>
<reference evidence="1" key="1">
    <citation type="journal article" date="2014" name="Int. J. Syst. Evol. Microbiol.">
        <title>Complete genome sequence of Corynebacterium casei LMG S-19264T (=DSM 44701T), isolated from a smear-ripened cheese.</title>
        <authorList>
            <consortium name="US DOE Joint Genome Institute (JGI-PGF)"/>
            <person name="Walter F."/>
            <person name="Albersmeier A."/>
            <person name="Kalinowski J."/>
            <person name="Ruckert C."/>
        </authorList>
    </citation>
    <scope>NUCLEOTIDE SEQUENCE</scope>
    <source>
        <strain evidence="1">JCM 4633</strain>
    </source>
</reference>
<name>A0A918WRJ8_STRCJ</name>